<reference evidence="6 7" key="1">
    <citation type="journal article" date="2012" name="J. Bacteriol.">
        <title>Genome sequence of a novel nicotine-degrading strain, Pseudomonas geniculata N1.</title>
        <authorList>
            <person name="Tang H."/>
            <person name="Yu H."/>
            <person name="Tai C."/>
            <person name="Huang K."/>
            <person name="Liu Y."/>
            <person name="Wang L."/>
            <person name="Yao Y."/>
            <person name="Wu G."/>
            <person name="Xu P."/>
        </authorList>
    </citation>
    <scope>NUCLEOTIDE SEQUENCE [LARGE SCALE GENOMIC DNA]</scope>
    <source>
        <strain evidence="6 7">N1</strain>
    </source>
</reference>
<dbReference type="Gene3D" id="1.10.443.10">
    <property type="entry name" value="Intergrase catalytic core"/>
    <property type="match status" value="1"/>
</dbReference>
<dbReference type="GO" id="GO:0006310">
    <property type="term" value="P:DNA recombination"/>
    <property type="evidence" value="ECO:0007669"/>
    <property type="project" value="UniProtKB-KW"/>
</dbReference>
<comment type="similarity">
    <text evidence="1">Belongs to the 'phage' integrase family.</text>
</comment>
<dbReference type="Pfam" id="PF00589">
    <property type="entry name" value="Phage_integrase"/>
    <property type="match status" value="1"/>
</dbReference>
<accession>A0A0L8AEH6</accession>
<gene>
    <name evidence="6" type="ORF">W7K_02940</name>
</gene>
<dbReference type="SUPFAM" id="SSF56349">
    <property type="entry name" value="DNA breaking-rejoining enzymes"/>
    <property type="match status" value="1"/>
</dbReference>
<dbReference type="GO" id="GO:0015074">
    <property type="term" value="P:DNA integration"/>
    <property type="evidence" value="ECO:0007669"/>
    <property type="project" value="UniProtKB-KW"/>
</dbReference>
<evidence type="ECO:0000256" key="4">
    <source>
        <dbReference type="ARBA" id="ARBA00023172"/>
    </source>
</evidence>
<dbReference type="PANTHER" id="PTHR30629:SF2">
    <property type="entry name" value="PROPHAGE INTEGRASE INTS-RELATED"/>
    <property type="match status" value="1"/>
</dbReference>
<dbReference type="InterPro" id="IPR011010">
    <property type="entry name" value="DNA_brk_join_enz"/>
</dbReference>
<dbReference type="Gene3D" id="1.10.150.130">
    <property type="match status" value="1"/>
</dbReference>
<organism evidence="6 7">
    <name type="scientific">Stenotrophomonas geniculata N1</name>
    <dbReference type="NCBI Taxonomy" id="1167641"/>
    <lineage>
        <taxon>Bacteria</taxon>
        <taxon>Pseudomonadati</taxon>
        <taxon>Pseudomonadota</taxon>
        <taxon>Gammaproteobacteria</taxon>
        <taxon>Lysobacterales</taxon>
        <taxon>Lysobacteraceae</taxon>
        <taxon>Stenotrophomonas</taxon>
    </lineage>
</organism>
<name>A0A0L8AEH6_9GAMM</name>
<keyword evidence="2" id="KW-0229">DNA integration</keyword>
<evidence type="ECO:0000313" key="7">
    <source>
        <dbReference type="Proteomes" id="UP000036890"/>
    </source>
</evidence>
<evidence type="ECO:0000256" key="1">
    <source>
        <dbReference type="ARBA" id="ARBA00008857"/>
    </source>
</evidence>
<comment type="caution">
    <text evidence="6">The sequence shown here is derived from an EMBL/GenBank/DDBJ whole genome shotgun (WGS) entry which is preliminary data.</text>
</comment>
<dbReference type="Proteomes" id="UP000036890">
    <property type="component" value="Unassembled WGS sequence"/>
</dbReference>
<dbReference type="OrthoDB" id="9795573at2"/>
<evidence type="ECO:0000313" key="6">
    <source>
        <dbReference type="EMBL" id="KOF00681.1"/>
    </source>
</evidence>
<keyword evidence="3" id="KW-0238">DNA-binding</keyword>
<dbReference type="InterPro" id="IPR053876">
    <property type="entry name" value="Phage_int_M"/>
</dbReference>
<proteinExistence type="inferred from homology"/>
<protein>
    <submittedName>
        <fullName evidence="6">Integrase</fullName>
    </submittedName>
</protein>
<dbReference type="InterPro" id="IPR013762">
    <property type="entry name" value="Integrase-like_cat_sf"/>
</dbReference>
<sequence length="294" mass="33781">MDGRIWSDDYRVKVEAWMKNDILPWIGSRQASELEAPDFLALARRMEKRGAIESAHRVIQKCGEVMRYAIACGMAKRNPVADLRGALQPTPRNHYAAITEARELVPLLRAIPTYRGRQVTRWALALAPLVFVRPGELRKAEWAEFDLDAGQWLIPAGRMKRRREHLIPLSKQALAILREIQPLTGKGQYVFQGRNSPKRPLSENTINTALRKMGFEDDVMTGHGFRATARTILDEVLGFRPDIIEHQLSHMVKDPDGRAYNRTKHLEERARMMQEWADYLDRLRDGNVVQLRVA</sequence>
<dbReference type="PANTHER" id="PTHR30629">
    <property type="entry name" value="PROPHAGE INTEGRASE"/>
    <property type="match status" value="1"/>
</dbReference>
<keyword evidence="4" id="KW-0233">DNA recombination</keyword>
<dbReference type="EMBL" id="AJLO02000007">
    <property type="protein sequence ID" value="KOF00681.1"/>
    <property type="molecule type" value="Genomic_DNA"/>
</dbReference>
<dbReference type="AlphaFoldDB" id="A0A0L8AEH6"/>
<dbReference type="InterPro" id="IPR002104">
    <property type="entry name" value="Integrase_catalytic"/>
</dbReference>
<evidence type="ECO:0000256" key="2">
    <source>
        <dbReference type="ARBA" id="ARBA00022908"/>
    </source>
</evidence>
<feature type="domain" description="Tyr recombinase" evidence="5">
    <location>
        <begin position="93"/>
        <end position="278"/>
    </location>
</feature>
<dbReference type="CDD" id="cd00801">
    <property type="entry name" value="INT_P4_C"/>
    <property type="match status" value="1"/>
</dbReference>
<dbReference type="InterPro" id="IPR050808">
    <property type="entry name" value="Phage_Integrase"/>
</dbReference>
<evidence type="ECO:0000259" key="5">
    <source>
        <dbReference type="PROSITE" id="PS51898"/>
    </source>
</evidence>
<dbReference type="GO" id="GO:0003677">
    <property type="term" value="F:DNA binding"/>
    <property type="evidence" value="ECO:0007669"/>
    <property type="project" value="UniProtKB-KW"/>
</dbReference>
<dbReference type="PROSITE" id="PS51898">
    <property type="entry name" value="TYR_RECOMBINASE"/>
    <property type="match status" value="1"/>
</dbReference>
<evidence type="ECO:0000256" key="3">
    <source>
        <dbReference type="ARBA" id="ARBA00023125"/>
    </source>
</evidence>
<dbReference type="Pfam" id="PF22022">
    <property type="entry name" value="Phage_int_M"/>
    <property type="match status" value="1"/>
</dbReference>
<dbReference type="InterPro" id="IPR010998">
    <property type="entry name" value="Integrase_recombinase_N"/>
</dbReference>